<feature type="chain" id="PRO_5011753216" description="GLPGLI family protein" evidence="1">
    <location>
        <begin position="22"/>
        <end position="217"/>
    </location>
</feature>
<keyword evidence="1" id="KW-0732">Signal</keyword>
<evidence type="ECO:0000256" key="1">
    <source>
        <dbReference type="SAM" id="SignalP"/>
    </source>
</evidence>
<accession>A0A1G9NIS2</accession>
<organism evidence="2 3">
    <name type="scientific">Catalinimonas alkaloidigena</name>
    <dbReference type="NCBI Taxonomy" id="1075417"/>
    <lineage>
        <taxon>Bacteria</taxon>
        <taxon>Pseudomonadati</taxon>
        <taxon>Bacteroidota</taxon>
        <taxon>Cytophagia</taxon>
        <taxon>Cytophagales</taxon>
        <taxon>Catalimonadaceae</taxon>
        <taxon>Catalinimonas</taxon>
    </lineage>
</organism>
<gene>
    <name evidence="2" type="ORF">SAMN05421823_108307</name>
</gene>
<keyword evidence="3" id="KW-1185">Reference proteome</keyword>
<dbReference type="STRING" id="1075417.SAMN05421823_108307"/>
<evidence type="ECO:0008006" key="4">
    <source>
        <dbReference type="Google" id="ProtNLM"/>
    </source>
</evidence>
<dbReference type="EMBL" id="FNFO01000008">
    <property type="protein sequence ID" value="SDL86291.1"/>
    <property type="molecule type" value="Genomic_DNA"/>
</dbReference>
<evidence type="ECO:0000313" key="3">
    <source>
        <dbReference type="Proteomes" id="UP000198510"/>
    </source>
</evidence>
<proteinExistence type="predicted"/>
<dbReference type="Proteomes" id="UP000198510">
    <property type="component" value="Unassembled WGS sequence"/>
</dbReference>
<dbReference type="RefSeq" id="WP_089685369.1">
    <property type="nucleotide sequence ID" value="NZ_FNFO01000008.1"/>
</dbReference>
<protein>
    <recommendedName>
        <fullName evidence="4">GLPGLI family protein</fullName>
    </recommendedName>
</protein>
<evidence type="ECO:0000313" key="2">
    <source>
        <dbReference type="EMBL" id="SDL86291.1"/>
    </source>
</evidence>
<name>A0A1G9NIS2_9BACT</name>
<dbReference type="OrthoDB" id="1438245at2"/>
<reference evidence="2 3" key="1">
    <citation type="submission" date="2016-10" db="EMBL/GenBank/DDBJ databases">
        <authorList>
            <person name="de Groot N.N."/>
        </authorList>
    </citation>
    <scope>NUCLEOTIDE SEQUENCE [LARGE SCALE GENOMIC DNA]</scope>
    <source>
        <strain evidence="2 3">DSM 25186</strain>
    </source>
</reference>
<sequence length="217" mass="25796">MKTFLTLILTLFLVVNVFATAQYPDKIIYNGKEYSLHSNPLEMYFEKYPDKRPKDGAMSTALWRGYVATFEVKDSQLFLKDIEIQYHDTTSKESYPYKWCSVIKEVFPDQKDIKIDWLTGLLVIPHGKLVNYVHMGYGSTYKNYILLEIDNGDLKKEKRFKYEEYEKFKERQFQVFKQTDEYKKIKADLQKDGSSDEFIDSFLRSYVTEYTSKILTE</sequence>
<dbReference type="AlphaFoldDB" id="A0A1G9NIS2"/>
<feature type="signal peptide" evidence="1">
    <location>
        <begin position="1"/>
        <end position="21"/>
    </location>
</feature>